<evidence type="ECO:0000256" key="10">
    <source>
        <dbReference type="PROSITE-ProRule" id="PRU00276"/>
    </source>
</evidence>
<reference evidence="13" key="2">
    <citation type="submission" date="2020-01" db="EMBL/GenBank/DDBJ databases">
        <authorList>
            <person name="Korhonen P.K.K."/>
            <person name="Guangxu M.G."/>
            <person name="Wang T.W."/>
            <person name="Stroehlein A.J.S."/>
            <person name="Young N.D."/>
            <person name="Ang C.-S.A."/>
            <person name="Fernando D.W.F."/>
            <person name="Lu H.L."/>
            <person name="Taylor S.T."/>
            <person name="Ehtesham M.E.M."/>
            <person name="Najaraj S.H.N."/>
            <person name="Harsha G.H.G."/>
            <person name="Madugundu A.M."/>
            <person name="Renuse S.R."/>
            <person name="Holt D.H."/>
            <person name="Pandey A.P."/>
            <person name="Papenfuss A.P."/>
            <person name="Gasser R.B.G."/>
            <person name="Fischer K.F."/>
        </authorList>
    </citation>
    <scope>NUCLEOTIDE SEQUENCE</scope>
    <source>
        <strain evidence="13">SSS_KF_BRIS2020</strain>
    </source>
</reference>
<dbReference type="GO" id="GO:0046872">
    <property type="term" value="F:metal ion binding"/>
    <property type="evidence" value="ECO:0007669"/>
    <property type="project" value="UniProtKB-KW"/>
</dbReference>
<dbReference type="Proteomes" id="UP000070412">
    <property type="component" value="Unassembled WGS sequence"/>
</dbReference>
<evidence type="ECO:0000313" key="13">
    <source>
        <dbReference type="EMBL" id="KAF7496308.1"/>
    </source>
</evidence>
<keyword evidence="7" id="KW-0482">Metalloprotease</keyword>
<dbReference type="EnsemblMetazoa" id="SSS_4999s_mrna">
    <property type="protein sequence ID" value="KAF7496308.1"/>
    <property type="gene ID" value="SSS_4999"/>
</dbReference>
<dbReference type="Gene3D" id="3.40.1620.60">
    <property type="match status" value="1"/>
</dbReference>
<sequence>MTETSSLLPIFVVKFVSNNFWNADETFLAISVLINLNESHVQIVKEIDIVLNHSELFKWLSSGEIIFFNYYNNYNYFKISALLLETKISSDDTFRLHSNEREAMRNFISGNDFDNIYDRLSAEERYVLFGSDQKNDAPSYQLIRFPHSSYDYHQKRRKRSTLSQSHSNEHTRLEFKAFDRIFRLFLWPNHRLLSPTFHLKHLDNQNDNTWMSREHLTDCFYQGHDEFDPESVAAISVCNGLQGVIETKPTIYIINPIPEITSRRLFGDNTNHSSSKYHLIIKQNTLSNYKCPHDSNKRISNKELDSSTIDSSDLLLTKQNIRKRSIEIDSYQENSLKQEVENSKQSSSDSLGSSSNDIDDNNEIKREENLQSKLERPDLKVTTISSVQKTSSDTNEIIDDEFQSKKTDYSYPFNITVETAVFIDESLYYALSKTFPIETEHQIVLYVLTIMNAVQLLFKQPSIGRSVDISVVLMDLLRQQPKSLTPSDNIDTYLTNFCVWQHKKRLREAGGPTPDWDHALLLSGINMYVVDGQGRRKRHVVGLAPVSGMCNSLNSCTISEGTTFQTVLVAGHEMGHSLGMEHDGSQDGNHCNRDDFVMSPTLGPGKTTWSECSKNYLDKFVLTPQATCVLGRSSHANIIHQFIPPHRLPGERFNADDQCRFRFGQTASHYTSQNKSEICKMIKCFVRSAASKHGFYSGRSLYHYPIKTIFNIHPALEGSECGKDKWCRQGQCVDKIIDSLQTNSKLIENALNFEANHLSSNTSQSKMMKLPN</sequence>
<dbReference type="Pfam" id="PF17771">
    <property type="entry name" value="ADAMTS_CR_2"/>
    <property type="match status" value="1"/>
</dbReference>
<keyword evidence="2 10" id="KW-0479">Metal-binding</keyword>
<evidence type="ECO:0000256" key="4">
    <source>
        <dbReference type="ARBA" id="ARBA00022737"/>
    </source>
</evidence>
<feature type="active site" evidence="10">
    <location>
        <position position="573"/>
    </location>
</feature>
<dbReference type="AlphaFoldDB" id="A0A834RGV4"/>
<protein>
    <submittedName>
        <fullName evidence="13">A disintegrin and metalloproteinase with thrombospondin motifs 18</fullName>
    </submittedName>
</protein>
<dbReference type="GO" id="GO:0007229">
    <property type="term" value="P:integrin-mediated signaling pathway"/>
    <property type="evidence" value="ECO:0007669"/>
    <property type="project" value="UniProtKB-KW"/>
</dbReference>
<reference evidence="15" key="1">
    <citation type="journal article" date="2020" name="PLoS Negl. Trop. Dis.">
        <title>High-quality nuclear genome for Sarcoptes scabiei-A critical resource for a neglected parasite.</title>
        <authorList>
            <person name="Korhonen P.K."/>
            <person name="Gasser R.B."/>
            <person name="Ma G."/>
            <person name="Wang T."/>
            <person name="Stroehlein A.J."/>
            <person name="Young N.D."/>
            <person name="Ang C.S."/>
            <person name="Fernando D.D."/>
            <person name="Lu H.C."/>
            <person name="Taylor S."/>
            <person name="Reynolds S.L."/>
            <person name="Mofiz E."/>
            <person name="Najaraj S.H."/>
            <person name="Gowda H."/>
            <person name="Madugundu A."/>
            <person name="Renuse S."/>
            <person name="Holt D."/>
            <person name="Pandey A."/>
            <person name="Papenfuss A.T."/>
            <person name="Fischer K."/>
        </authorList>
    </citation>
    <scope>NUCLEOTIDE SEQUENCE [LARGE SCALE GENOMIC DNA]</scope>
</reference>
<evidence type="ECO:0000313" key="15">
    <source>
        <dbReference type="Proteomes" id="UP000070412"/>
    </source>
</evidence>
<feature type="region of interest" description="Disordered" evidence="11">
    <location>
        <begin position="334"/>
        <end position="363"/>
    </location>
</feature>
<dbReference type="EMBL" id="WVUK01000012">
    <property type="protein sequence ID" value="KAF7496308.1"/>
    <property type="molecule type" value="Genomic_DNA"/>
</dbReference>
<dbReference type="InterPro" id="IPR024079">
    <property type="entry name" value="MetalloPept_cat_dom_sf"/>
</dbReference>
<evidence type="ECO:0000256" key="1">
    <source>
        <dbReference type="ARBA" id="ARBA00022670"/>
    </source>
</evidence>
<evidence type="ECO:0000256" key="6">
    <source>
        <dbReference type="ARBA" id="ARBA00022833"/>
    </source>
</evidence>
<accession>A0A834RGV4</accession>
<dbReference type="Pfam" id="PF01421">
    <property type="entry name" value="Reprolysin"/>
    <property type="match status" value="1"/>
</dbReference>
<name>A0A834RGV4_SARSC</name>
<evidence type="ECO:0000256" key="3">
    <source>
        <dbReference type="ARBA" id="ARBA00022729"/>
    </source>
</evidence>
<reference evidence="14" key="3">
    <citation type="submission" date="2022-06" db="UniProtKB">
        <authorList>
            <consortium name="EnsemblMetazoa"/>
        </authorList>
    </citation>
    <scope>IDENTIFICATION</scope>
</reference>
<feature type="domain" description="Peptidase M12B" evidence="12">
    <location>
        <begin position="415"/>
        <end position="633"/>
    </location>
</feature>
<evidence type="ECO:0000313" key="14">
    <source>
        <dbReference type="EnsemblMetazoa" id="KAF7496308.1"/>
    </source>
</evidence>
<keyword evidence="1" id="KW-0645">Protease</keyword>
<evidence type="ECO:0000256" key="7">
    <source>
        <dbReference type="ARBA" id="ARBA00023049"/>
    </source>
</evidence>
<dbReference type="SUPFAM" id="SSF55486">
    <property type="entry name" value="Metalloproteases ('zincins'), catalytic domain"/>
    <property type="match status" value="1"/>
</dbReference>
<feature type="binding site" evidence="10">
    <location>
        <position position="582"/>
    </location>
    <ligand>
        <name>Zn(2+)</name>
        <dbReference type="ChEBI" id="CHEBI:29105"/>
        <note>catalytic</note>
    </ligand>
</feature>
<comment type="caution">
    <text evidence="10">Lacks conserved residue(s) required for the propagation of feature annotation.</text>
</comment>
<gene>
    <name evidence="13" type="ORF">SSS_4999</name>
</gene>
<dbReference type="GO" id="GO:0004222">
    <property type="term" value="F:metalloendopeptidase activity"/>
    <property type="evidence" value="ECO:0007669"/>
    <property type="project" value="InterPro"/>
</dbReference>
<keyword evidence="13" id="KW-0401">Integrin</keyword>
<feature type="binding site" evidence="10">
    <location>
        <position position="572"/>
    </location>
    <ligand>
        <name>Zn(2+)</name>
        <dbReference type="ChEBI" id="CHEBI:29105"/>
        <note>catalytic</note>
    </ligand>
</feature>
<dbReference type="InterPro" id="IPR002870">
    <property type="entry name" value="Peptidase_M12B_N"/>
</dbReference>
<dbReference type="InterPro" id="IPR001590">
    <property type="entry name" value="Peptidase_M12B"/>
</dbReference>
<keyword evidence="15" id="KW-1185">Reference proteome</keyword>
<dbReference type="InterPro" id="IPR041645">
    <property type="entry name" value="ADAMTS_CR_2"/>
</dbReference>
<dbReference type="PANTHER" id="PTHR11905">
    <property type="entry name" value="ADAM A DISINTEGRIN AND METALLOPROTEASE DOMAIN"/>
    <property type="match status" value="1"/>
</dbReference>
<evidence type="ECO:0000256" key="11">
    <source>
        <dbReference type="SAM" id="MobiDB-lite"/>
    </source>
</evidence>
<dbReference type="Pfam" id="PF01562">
    <property type="entry name" value="Pep_M12B_propep"/>
    <property type="match status" value="1"/>
</dbReference>
<evidence type="ECO:0000256" key="2">
    <source>
        <dbReference type="ARBA" id="ARBA00022723"/>
    </source>
</evidence>
<evidence type="ECO:0000256" key="8">
    <source>
        <dbReference type="ARBA" id="ARBA00023157"/>
    </source>
</evidence>
<keyword evidence="3" id="KW-0732">Signal</keyword>
<dbReference type="GO" id="GO:0006508">
    <property type="term" value="P:proteolysis"/>
    <property type="evidence" value="ECO:0007669"/>
    <property type="project" value="UniProtKB-KW"/>
</dbReference>
<evidence type="ECO:0000259" key="12">
    <source>
        <dbReference type="PROSITE" id="PS50215"/>
    </source>
</evidence>
<keyword evidence="5" id="KW-0378">Hydrolase</keyword>
<proteinExistence type="predicted"/>
<dbReference type="PROSITE" id="PS50215">
    <property type="entry name" value="ADAM_MEPRO"/>
    <property type="match status" value="1"/>
</dbReference>
<keyword evidence="8" id="KW-1015">Disulfide bond</keyword>
<keyword evidence="4" id="KW-0677">Repeat</keyword>
<keyword evidence="6 10" id="KW-0862">Zinc</keyword>
<dbReference type="PANTHER" id="PTHR11905:SF159">
    <property type="entry name" value="ADAM METALLOPROTEASE"/>
    <property type="match status" value="1"/>
</dbReference>
<evidence type="ECO:0000256" key="5">
    <source>
        <dbReference type="ARBA" id="ARBA00022801"/>
    </source>
</evidence>
<feature type="compositionally biased region" description="Low complexity" evidence="11">
    <location>
        <begin position="343"/>
        <end position="356"/>
    </location>
</feature>
<keyword evidence="9" id="KW-0325">Glycoprotein</keyword>
<dbReference type="Gene3D" id="3.40.390.10">
    <property type="entry name" value="Collagenase (Catalytic Domain)"/>
    <property type="match status" value="1"/>
</dbReference>
<feature type="binding site" evidence="10">
    <location>
        <position position="576"/>
    </location>
    <ligand>
        <name>Zn(2+)</name>
        <dbReference type="ChEBI" id="CHEBI:29105"/>
        <note>catalytic</note>
    </ligand>
</feature>
<evidence type="ECO:0000256" key="9">
    <source>
        <dbReference type="ARBA" id="ARBA00023180"/>
    </source>
</evidence>
<dbReference type="OrthoDB" id="10035764at2759"/>
<organism evidence="13">
    <name type="scientific">Sarcoptes scabiei</name>
    <name type="common">Itch mite</name>
    <name type="synonym">Acarus scabiei</name>
    <dbReference type="NCBI Taxonomy" id="52283"/>
    <lineage>
        <taxon>Eukaryota</taxon>
        <taxon>Metazoa</taxon>
        <taxon>Ecdysozoa</taxon>
        <taxon>Arthropoda</taxon>
        <taxon>Chelicerata</taxon>
        <taxon>Arachnida</taxon>
        <taxon>Acari</taxon>
        <taxon>Acariformes</taxon>
        <taxon>Sarcoptiformes</taxon>
        <taxon>Astigmata</taxon>
        <taxon>Psoroptidia</taxon>
        <taxon>Sarcoptoidea</taxon>
        <taxon>Sarcoptidae</taxon>
        <taxon>Sarcoptinae</taxon>
        <taxon>Sarcoptes</taxon>
    </lineage>
</organism>